<comment type="caution">
    <text evidence="2">The sequence shown here is derived from an EMBL/GenBank/DDBJ whole genome shotgun (WGS) entry which is preliminary data.</text>
</comment>
<feature type="transmembrane region" description="Helical" evidence="1">
    <location>
        <begin position="112"/>
        <end position="130"/>
    </location>
</feature>
<proteinExistence type="predicted"/>
<gene>
    <name evidence="2" type="ORF">C0Z20_00910</name>
</gene>
<accession>A0A2N7XA41</accession>
<protein>
    <submittedName>
        <fullName evidence="2">Uncharacterized protein</fullName>
    </submittedName>
</protein>
<keyword evidence="3" id="KW-1185">Reference proteome</keyword>
<name>A0A2N7XA41_9BURK</name>
<reference evidence="2 3" key="1">
    <citation type="submission" date="2018-01" db="EMBL/GenBank/DDBJ databases">
        <title>Whole genome analyses suggest that Burkholderia sensu lato contains two further novel genera in the rhizoxinica-symbiotica group Mycetohabitans gen. nov., and Trinickia gen. nov.: implications for the evolution of diazotrophy and nodulation in the Burkholderiaceae.</title>
        <authorList>
            <person name="Estrada-de los Santos P."/>
            <person name="Palmer M."/>
            <person name="Chavez-Ramirez B."/>
            <person name="Beukes C."/>
            <person name="Steenkamp E.T."/>
            <person name="Hirsch A.M."/>
            <person name="Manyaka P."/>
            <person name="Maluk M."/>
            <person name="Lafos M."/>
            <person name="Crook M."/>
            <person name="Gross E."/>
            <person name="Simon M.F."/>
            <person name="Bueno dos Reis Junior F."/>
            <person name="Poole P.S."/>
            <person name="Venter S.N."/>
            <person name="James E.K."/>
        </authorList>
    </citation>
    <scope>NUCLEOTIDE SEQUENCE [LARGE SCALE GENOMIC DNA]</scope>
    <source>
        <strain evidence="2 3">JPY 581</strain>
    </source>
</reference>
<dbReference type="STRING" id="863227.GCA_000373005_01078"/>
<evidence type="ECO:0000313" key="2">
    <source>
        <dbReference type="EMBL" id="PMS38477.1"/>
    </source>
</evidence>
<evidence type="ECO:0000313" key="3">
    <source>
        <dbReference type="Proteomes" id="UP000235777"/>
    </source>
</evidence>
<dbReference type="RefSeq" id="WP_018439609.1">
    <property type="nucleotide sequence ID" value="NZ_KB890165.1"/>
</dbReference>
<dbReference type="AlphaFoldDB" id="A0A2N7XA41"/>
<dbReference type="EMBL" id="PNYC01000001">
    <property type="protein sequence ID" value="PMS38477.1"/>
    <property type="molecule type" value="Genomic_DNA"/>
</dbReference>
<keyword evidence="1" id="KW-0472">Membrane</keyword>
<evidence type="ECO:0000256" key="1">
    <source>
        <dbReference type="SAM" id="Phobius"/>
    </source>
</evidence>
<keyword evidence="1" id="KW-1133">Transmembrane helix</keyword>
<keyword evidence="1" id="KW-0812">Transmembrane</keyword>
<organism evidence="2 3">
    <name type="scientific">Trinickia symbiotica</name>
    <dbReference type="NCBI Taxonomy" id="863227"/>
    <lineage>
        <taxon>Bacteria</taxon>
        <taxon>Pseudomonadati</taxon>
        <taxon>Pseudomonadota</taxon>
        <taxon>Betaproteobacteria</taxon>
        <taxon>Burkholderiales</taxon>
        <taxon>Burkholderiaceae</taxon>
        <taxon>Trinickia</taxon>
    </lineage>
</organism>
<dbReference type="Proteomes" id="UP000235777">
    <property type="component" value="Unassembled WGS sequence"/>
</dbReference>
<dbReference type="OrthoDB" id="9132693at2"/>
<sequence>MDPTTFDPSAFGVGGNTFGFSLDGSAIGPQSDGTNIVPSTGMAITGADQAGYGATYAPDVFKLLSQGLGTFTNLTAQNNLLNYQRYEATQAGLVAQGQAATSYATATMNSAASNRTILILGIFAVIALAIHKG</sequence>